<dbReference type="InterPro" id="IPR017475">
    <property type="entry name" value="EPS_sugar_tfrase"/>
</dbReference>
<keyword evidence="6 7" id="KW-0472">Membrane</keyword>
<feature type="domain" description="Bacterial sugar transferase" evidence="8">
    <location>
        <begin position="302"/>
        <end position="484"/>
    </location>
</feature>
<feature type="transmembrane region" description="Helical" evidence="7">
    <location>
        <begin position="130"/>
        <end position="151"/>
    </location>
</feature>
<keyword evidence="10" id="KW-1185">Reference proteome</keyword>
<comment type="similarity">
    <text evidence="2">Belongs to the bacterial sugar transferase family.</text>
</comment>
<evidence type="ECO:0000256" key="6">
    <source>
        <dbReference type="ARBA" id="ARBA00023136"/>
    </source>
</evidence>
<dbReference type="PANTHER" id="PTHR30576">
    <property type="entry name" value="COLANIC BIOSYNTHESIS UDP-GLUCOSE LIPID CARRIER TRANSFERASE"/>
    <property type="match status" value="1"/>
</dbReference>
<dbReference type="EMBL" id="JAATJH010000003">
    <property type="protein sequence ID" value="NJC26562.1"/>
    <property type="molecule type" value="Genomic_DNA"/>
</dbReference>
<dbReference type="NCBIfam" id="TIGR03025">
    <property type="entry name" value="EPS_sugtrans"/>
    <property type="match status" value="1"/>
</dbReference>
<comment type="caution">
    <text evidence="9">The sequence shown here is derived from an EMBL/GenBank/DDBJ whole genome shotgun (WGS) entry which is preliminary data.</text>
</comment>
<comment type="subcellular location">
    <subcellularLocation>
        <location evidence="1">Membrane</location>
        <topology evidence="1">Multi-pass membrane protein</topology>
    </subcellularLocation>
</comment>
<keyword evidence="4 7" id="KW-0812">Transmembrane</keyword>
<feature type="transmembrane region" description="Helical" evidence="7">
    <location>
        <begin position="27"/>
        <end position="46"/>
    </location>
</feature>
<dbReference type="Gene3D" id="3.40.50.720">
    <property type="entry name" value="NAD(P)-binding Rossmann-like Domain"/>
    <property type="match status" value="1"/>
</dbReference>
<accession>A0ABX0XBI4</accession>
<evidence type="ECO:0000256" key="5">
    <source>
        <dbReference type="ARBA" id="ARBA00022989"/>
    </source>
</evidence>
<dbReference type="Pfam" id="PF13727">
    <property type="entry name" value="CoA_binding_3"/>
    <property type="match status" value="1"/>
</dbReference>
<organism evidence="9 10">
    <name type="scientific">Neolewinella antarctica</name>
    <dbReference type="NCBI Taxonomy" id="442734"/>
    <lineage>
        <taxon>Bacteria</taxon>
        <taxon>Pseudomonadati</taxon>
        <taxon>Bacteroidota</taxon>
        <taxon>Saprospiria</taxon>
        <taxon>Saprospirales</taxon>
        <taxon>Lewinellaceae</taxon>
        <taxon>Neolewinella</taxon>
    </lineage>
</organism>
<evidence type="ECO:0000313" key="10">
    <source>
        <dbReference type="Proteomes" id="UP000770785"/>
    </source>
</evidence>
<evidence type="ECO:0000313" key="9">
    <source>
        <dbReference type="EMBL" id="NJC26562.1"/>
    </source>
</evidence>
<sequence length="489" mass="55790">MISTAIPDITAKLGPDTLSIRQRDRRVYVAVDFFAAWLAWSLFYVSRNIKEGKGTDLATLMAEENFWVGGLAIATGWCLAYAIFDQYRDIYRLSRLSVLLQTFGITLVGVVVLFFTILLNDAAGDLHDYYQNPIALFVLHFSLTAFVRMILLTRASRKLKNGLVTFNTLIVGGADAALQLHQEIDGARKKLGYRFIGFVDAKSKVQPLLSTKLPLLGNLKVLANVIEEHNVEEVIIAIETDQHNRLREVMNVLFDYEDRVLVKVIPDMYDIMLGTVKMDQVFGAILIEVRQEMMPRWQRLAKRVLDVVTSAAMLLVLSPVLIYVAIRVRLSSAGPIFYRQERIGHNGQPFEIIKFRSMYTDAEEAGPQLSSDTDTRCTVWGAVMRKWRLDELPQFWNVLRGEMSLVGPRPERQFFIDQISAQAPHYRHLLKVRPGITSWGQVKYGYASNVEEMIQRLKFDILYIENRSLALDFKILFYTVVVLLQGKGK</sequence>
<proteinExistence type="inferred from homology"/>
<protein>
    <submittedName>
        <fullName evidence="9">Exopolysaccharide biosynthesis polyprenyl glycosylphosphotransferase</fullName>
    </submittedName>
</protein>
<keyword evidence="3" id="KW-0808">Transferase</keyword>
<dbReference type="PANTHER" id="PTHR30576:SF0">
    <property type="entry name" value="UNDECAPRENYL-PHOSPHATE N-ACETYLGALACTOSAMINYL 1-PHOSPHATE TRANSFERASE-RELATED"/>
    <property type="match status" value="1"/>
</dbReference>
<evidence type="ECO:0000256" key="7">
    <source>
        <dbReference type="SAM" id="Phobius"/>
    </source>
</evidence>
<feature type="transmembrane region" description="Helical" evidence="7">
    <location>
        <begin position="304"/>
        <end position="326"/>
    </location>
</feature>
<reference evidence="9 10" key="1">
    <citation type="submission" date="2020-03" db="EMBL/GenBank/DDBJ databases">
        <title>Genomic Encyclopedia of Type Strains, Phase IV (KMG-IV): sequencing the most valuable type-strain genomes for metagenomic binning, comparative biology and taxonomic classification.</title>
        <authorList>
            <person name="Goeker M."/>
        </authorList>
    </citation>
    <scope>NUCLEOTIDE SEQUENCE [LARGE SCALE GENOMIC DNA]</scope>
    <source>
        <strain evidence="9 10">DSM 105096</strain>
    </source>
</reference>
<feature type="transmembrane region" description="Helical" evidence="7">
    <location>
        <begin position="96"/>
        <end position="118"/>
    </location>
</feature>
<dbReference type="Pfam" id="PF02397">
    <property type="entry name" value="Bac_transf"/>
    <property type="match status" value="1"/>
</dbReference>
<name>A0ABX0XBI4_9BACT</name>
<keyword evidence="5 7" id="KW-1133">Transmembrane helix</keyword>
<evidence type="ECO:0000256" key="3">
    <source>
        <dbReference type="ARBA" id="ARBA00022679"/>
    </source>
</evidence>
<evidence type="ECO:0000256" key="2">
    <source>
        <dbReference type="ARBA" id="ARBA00006464"/>
    </source>
</evidence>
<gene>
    <name evidence="9" type="ORF">GGR27_002072</name>
</gene>
<dbReference type="RefSeq" id="WP_168037334.1">
    <property type="nucleotide sequence ID" value="NZ_JAATJH010000003.1"/>
</dbReference>
<evidence type="ECO:0000256" key="4">
    <source>
        <dbReference type="ARBA" id="ARBA00022692"/>
    </source>
</evidence>
<dbReference type="InterPro" id="IPR003362">
    <property type="entry name" value="Bact_transf"/>
</dbReference>
<feature type="transmembrane region" description="Helical" evidence="7">
    <location>
        <begin position="66"/>
        <end position="84"/>
    </location>
</feature>
<evidence type="ECO:0000256" key="1">
    <source>
        <dbReference type="ARBA" id="ARBA00004141"/>
    </source>
</evidence>
<dbReference type="Proteomes" id="UP000770785">
    <property type="component" value="Unassembled WGS sequence"/>
</dbReference>
<evidence type="ECO:0000259" key="8">
    <source>
        <dbReference type="Pfam" id="PF02397"/>
    </source>
</evidence>